<dbReference type="PANTHER" id="PTHR22803">
    <property type="entry name" value="MANNOSE, PHOSPHOLIPASE, LECTIN RECEPTOR RELATED"/>
    <property type="match status" value="1"/>
</dbReference>
<dbReference type="InterPro" id="IPR001304">
    <property type="entry name" value="C-type_lectin-like"/>
</dbReference>
<dbReference type="Gene3D" id="3.10.100.10">
    <property type="entry name" value="Mannose-Binding Protein A, subunit A"/>
    <property type="match status" value="1"/>
</dbReference>
<proteinExistence type="predicted"/>
<keyword evidence="3" id="KW-1185">Reference proteome</keyword>
<name>A0ABD0LVF2_9CAEN</name>
<dbReference type="InterPro" id="IPR016187">
    <property type="entry name" value="CTDL_fold"/>
</dbReference>
<evidence type="ECO:0000259" key="1">
    <source>
        <dbReference type="PROSITE" id="PS50041"/>
    </source>
</evidence>
<feature type="domain" description="C-type lectin" evidence="1">
    <location>
        <begin position="142"/>
        <end position="201"/>
    </location>
</feature>
<dbReference type="InterPro" id="IPR016186">
    <property type="entry name" value="C-type_lectin-like/link_sf"/>
</dbReference>
<organism evidence="2 3">
    <name type="scientific">Batillaria attramentaria</name>
    <dbReference type="NCBI Taxonomy" id="370345"/>
    <lineage>
        <taxon>Eukaryota</taxon>
        <taxon>Metazoa</taxon>
        <taxon>Spiralia</taxon>
        <taxon>Lophotrochozoa</taxon>
        <taxon>Mollusca</taxon>
        <taxon>Gastropoda</taxon>
        <taxon>Caenogastropoda</taxon>
        <taxon>Sorbeoconcha</taxon>
        <taxon>Cerithioidea</taxon>
        <taxon>Batillariidae</taxon>
        <taxon>Batillaria</taxon>
    </lineage>
</organism>
<sequence>MDDVHTDDGDHAECGMLDVNYVISQELLRSKSDKESSDSLVRKIKAAILYSLGESALWEGKGPQIVPATGGSTKDLVICLLKNGFHGHRQRQCADAVGGKLLEIESKVKMILFIATCYSTAQAGTGIQPTYPPFVTGIHDGVWLSLNDFVREGDFVWLSSGAAPTYTNWAPRHPEDLRTHEGGQDCVFMNRQGLWDDHWCELYESGFHLMPTMCNAVGAELLEIGSKSENDFIHGHMERT</sequence>
<reference evidence="2 3" key="1">
    <citation type="journal article" date="2023" name="Sci. Data">
        <title>Genome assembly of the Korean intertidal mud-creeper Batillaria attramentaria.</title>
        <authorList>
            <person name="Patra A.K."/>
            <person name="Ho P.T."/>
            <person name="Jun S."/>
            <person name="Lee S.J."/>
            <person name="Kim Y."/>
            <person name="Won Y.J."/>
        </authorList>
    </citation>
    <scope>NUCLEOTIDE SEQUENCE [LARGE SCALE GENOMIC DNA]</scope>
    <source>
        <strain evidence="2">Wonlab-2016</strain>
    </source>
</reference>
<dbReference type="EMBL" id="JACVVK020000022">
    <property type="protein sequence ID" value="KAK7503118.1"/>
    <property type="molecule type" value="Genomic_DNA"/>
</dbReference>
<dbReference type="InterPro" id="IPR050111">
    <property type="entry name" value="C-type_lectin/snaclec_domain"/>
</dbReference>
<dbReference type="Proteomes" id="UP001519460">
    <property type="component" value="Unassembled WGS sequence"/>
</dbReference>
<dbReference type="SUPFAM" id="SSF56436">
    <property type="entry name" value="C-type lectin-like"/>
    <property type="match status" value="1"/>
</dbReference>
<feature type="non-terminal residue" evidence="2">
    <location>
        <position position="240"/>
    </location>
</feature>
<protein>
    <recommendedName>
        <fullName evidence="1">C-type lectin domain-containing protein</fullName>
    </recommendedName>
</protein>
<accession>A0ABD0LVF2</accession>
<gene>
    <name evidence="2" type="ORF">BaRGS_00005744</name>
</gene>
<dbReference type="AlphaFoldDB" id="A0ABD0LVF2"/>
<evidence type="ECO:0000313" key="2">
    <source>
        <dbReference type="EMBL" id="KAK7503118.1"/>
    </source>
</evidence>
<dbReference type="PROSITE" id="PS50041">
    <property type="entry name" value="C_TYPE_LECTIN_2"/>
    <property type="match status" value="1"/>
</dbReference>
<comment type="caution">
    <text evidence="2">The sequence shown here is derived from an EMBL/GenBank/DDBJ whole genome shotgun (WGS) entry which is preliminary data.</text>
</comment>
<evidence type="ECO:0000313" key="3">
    <source>
        <dbReference type="Proteomes" id="UP001519460"/>
    </source>
</evidence>